<dbReference type="Proteomes" id="UP000887540">
    <property type="component" value="Unplaced"/>
</dbReference>
<accession>A0A914DTT0</accession>
<dbReference type="InterPro" id="IPR002068">
    <property type="entry name" value="A-crystallin/Hsp20_dom"/>
</dbReference>
<protein>
    <submittedName>
        <fullName evidence="6">SHSP domain-containing protein</fullName>
    </submittedName>
</protein>
<sequence>MIEKESDPSDIPYPNFGKANITLGPNFFKHILFESKTHSGHVFRFAFHRNTSIGDQYRCSECFKIYKRKDCFYKLKKILVKNGYFLTNPDEPDHPHFCMDNNDDFKIIEFNSSSSDIDQQENFKVIKKELQRKEVRINNIPTVHTYSDVENTQTEDQKPSSSHEHHLPCIPKKKQPRIPKKTAELLADYGGAILEENSDGKICLFYTDSKNNSQCFHFIQVRPNKGAKTLYFICKACKIVSDAYKIPFNFEEIKVQGGRIMTDPDIPHICVTYTQEEINQSLAHMKRPVKRSSSKSYISMDEPVEKKTKMTTIEVVKKEPKSPAYGVVKPMIKRTNGNSSSQQNPDLKETDSFIYIVDVHDFDEDEVQVEIEKDYIIIQAEKIQEVNEDEEVKKAISYKKRLPENIDKDSIKGDFDEKGKLIISGKIRSIKEKRSIPIGKIKSCVLPPFSS</sequence>
<dbReference type="AlphaFoldDB" id="A0A914DTT0"/>
<dbReference type="PROSITE" id="PS01031">
    <property type="entry name" value="SHSP"/>
    <property type="match status" value="1"/>
</dbReference>
<dbReference type="InterPro" id="IPR008978">
    <property type="entry name" value="HSP20-like_chaperone"/>
</dbReference>
<evidence type="ECO:0000313" key="5">
    <source>
        <dbReference type="Proteomes" id="UP000887540"/>
    </source>
</evidence>
<evidence type="ECO:0000313" key="6">
    <source>
        <dbReference type="WBParaSite" id="ACRNAN_scaffold374.g23457.t1"/>
    </source>
</evidence>
<comment type="similarity">
    <text evidence="1 2">Belongs to the small heat shock protein (HSP20) family.</text>
</comment>
<dbReference type="SUPFAM" id="SSF49764">
    <property type="entry name" value="HSP20-like chaperones"/>
    <property type="match status" value="1"/>
</dbReference>
<evidence type="ECO:0000256" key="3">
    <source>
        <dbReference type="SAM" id="MobiDB-lite"/>
    </source>
</evidence>
<evidence type="ECO:0000256" key="1">
    <source>
        <dbReference type="PROSITE-ProRule" id="PRU00285"/>
    </source>
</evidence>
<name>A0A914DTT0_9BILA</name>
<feature type="domain" description="SHSP" evidence="4">
    <location>
        <begin position="335"/>
        <end position="441"/>
    </location>
</feature>
<dbReference type="CDD" id="cd06464">
    <property type="entry name" value="ACD_sHsps-like"/>
    <property type="match status" value="1"/>
</dbReference>
<dbReference type="Pfam" id="PF00011">
    <property type="entry name" value="HSP20"/>
    <property type="match status" value="1"/>
</dbReference>
<evidence type="ECO:0000259" key="4">
    <source>
        <dbReference type="PROSITE" id="PS01031"/>
    </source>
</evidence>
<evidence type="ECO:0000256" key="2">
    <source>
        <dbReference type="RuleBase" id="RU003616"/>
    </source>
</evidence>
<proteinExistence type="inferred from homology"/>
<feature type="region of interest" description="Disordered" evidence="3">
    <location>
        <begin position="149"/>
        <end position="174"/>
    </location>
</feature>
<reference evidence="6" key="1">
    <citation type="submission" date="2022-11" db="UniProtKB">
        <authorList>
            <consortium name="WormBaseParasite"/>
        </authorList>
    </citation>
    <scope>IDENTIFICATION</scope>
</reference>
<organism evidence="5 6">
    <name type="scientific">Acrobeloides nanus</name>
    <dbReference type="NCBI Taxonomy" id="290746"/>
    <lineage>
        <taxon>Eukaryota</taxon>
        <taxon>Metazoa</taxon>
        <taxon>Ecdysozoa</taxon>
        <taxon>Nematoda</taxon>
        <taxon>Chromadorea</taxon>
        <taxon>Rhabditida</taxon>
        <taxon>Tylenchina</taxon>
        <taxon>Cephalobomorpha</taxon>
        <taxon>Cephaloboidea</taxon>
        <taxon>Cephalobidae</taxon>
        <taxon>Acrobeloides</taxon>
    </lineage>
</organism>
<dbReference type="WBParaSite" id="ACRNAN_scaffold374.g23457.t1">
    <property type="protein sequence ID" value="ACRNAN_scaffold374.g23457.t1"/>
    <property type="gene ID" value="ACRNAN_scaffold374.g23457"/>
</dbReference>
<feature type="compositionally biased region" description="Basic and acidic residues" evidence="3">
    <location>
        <begin position="155"/>
        <end position="167"/>
    </location>
</feature>
<dbReference type="Gene3D" id="2.60.40.790">
    <property type="match status" value="1"/>
</dbReference>
<keyword evidence="5" id="KW-1185">Reference proteome</keyword>